<dbReference type="PANTHER" id="PTHR12363">
    <property type="entry name" value="TRANSPORTIN 3 AND IMPORTIN 13"/>
    <property type="match status" value="1"/>
</dbReference>
<sequence length="1136" mass="123918">MSGDGSVNVETVLRAIDALYLNPDTSFKEQASKWLSEFQKSLYAWEISDQLLYMNRDLNSCYFGAQTIRIKVRKSLYDTVLLHRATYKLSRGTCGSVVSHSQGLKNSLLEHVKKLNAETSVPIANQLCLAVADLFCHMVQWQNGIKDIIEKLSGCDASSGYLIDILKFIPEEVGVFVHSSHHCQMTSSTLRLGSNRRHSLMAQLETNKRQVIELLSLRAKTPEMPMLTRIFNCLASWWDNTGVMTEQDAPVSPLLETVFCILRNPASTPEQAYDAATQWVLALLYQCRSFNGTSGGLLTWLQRNIYDLLKVLQDCATAVASASNQTLQQEQLDLYKDRCTCLAHIFASLARTLRPALVRQPSSAGSGAPGDLRTLDCLLGVLELVPPLGSRELSAITFHALHSLADDAIRHRSLAASSAQSSMDSSAGNNSANSGGLRPIAALVPYFTRVVVALTRFCPNNTADLESTDELRDFRDDVHDLMQDILGLVGAETIFVELYNHVQQLQMLAVSSNAQVTALEVLHEAEACLFMMTTVAKRLSPHDPEGYLSNLISGLVLPGLSAACPFPLQEVGCILYMELSHWAACHPQLRRQIVAQLIGIVEKAAGVEAPNLQPGQKLAVSAALSALGSLASVYRATPSGGPNGLTSPGSESLRTGLLDDHWQDLVQRVAYNLPRLAWVPVYDATNFFSGIGRGMISSIGSGGGGVDFDPNSSRQAFPSRLAQICGVSLECLDKLMTENIAITGTDTTTDPRVWLDYLAALFRTFGCFLRRLDDGGKQQLGTGTQSIGIREAGSLAQSAQTCLSESLRLVREVIWPVVARVLTFYSSRARHMEHTCRLIRFIVRCFSVHLRDLLPEIAEKIVVAYRTGGQHSSFLYLASVLVDEFGEQPDCRFGLVRVYEALGGPTLKMLDGPALSQNPHTVEDLYRLCTRLVQRCPVAFLTSEEVDFNELCNVAVRSLGLYCTGPGANDDITDTPSSNGDSQNNNSSSSASAAAARFLIDLLSFTGQASEVTPTQVAQIISSGGQLATPSCPSAMAAQRVLVWLIQPVAANGPEMIQCGGQRLVSAVIQACCLGISEERFPEMADILHQLNVMTKNELFLTWLNTAVTSLPILRADGLVHATMDQINDFKESIMK</sequence>
<dbReference type="AlphaFoldDB" id="A0A1S8X7G5"/>
<evidence type="ECO:0000259" key="1">
    <source>
        <dbReference type="Pfam" id="PF08389"/>
    </source>
</evidence>
<dbReference type="Pfam" id="PF24139">
    <property type="entry name" value="TPR_TNPO3_IPO13_4th"/>
    <property type="match status" value="1"/>
</dbReference>
<organism evidence="2 3">
    <name type="scientific">Opisthorchis viverrini</name>
    <name type="common">Southeast Asian liver fluke</name>
    <dbReference type="NCBI Taxonomy" id="6198"/>
    <lineage>
        <taxon>Eukaryota</taxon>
        <taxon>Metazoa</taxon>
        <taxon>Spiralia</taxon>
        <taxon>Lophotrochozoa</taxon>
        <taxon>Platyhelminthes</taxon>
        <taxon>Trematoda</taxon>
        <taxon>Digenea</taxon>
        <taxon>Opisthorchiida</taxon>
        <taxon>Opisthorchiata</taxon>
        <taxon>Opisthorchiidae</taxon>
        <taxon>Opisthorchis</taxon>
    </lineage>
</organism>
<accession>A0A1S8X7G5</accession>
<dbReference type="PANTHER" id="PTHR12363:SF42">
    <property type="entry name" value="TRANSPORTIN-3"/>
    <property type="match status" value="1"/>
</dbReference>
<name>A0A1S8X7G5_OPIVI</name>
<protein>
    <submittedName>
        <fullName evidence="2">Exportin 1-like protein</fullName>
    </submittedName>
</protein>
<evidence type="ECO:0000313" key="3">
    <source>
        <dbReference type="Proteomes" id="UP000243686"/>
    </source>
</evidence>
<proteinExistence type="predicted"/>
<dbReference type="InterPro" id="IPR058537">
    <property type="entry name" value="TPR_TNPO3_IPO13_4th"/>
</dbReference>
<feature type="domain" description="Exportin-1/Importin-beta-like" evidence="1">
    <location>
        <begin position="122"/>
        <end position="267"/>
    </location>
</feature>
<dbReference type="Pfam" id="PF08389">
    <property type="entry name" value="Xpo1"/>
    <property type="match status" value="1"/>
</dbReference>
<dbReference type="EMBL" id="KV891728">
    <property type="protein sequence ID" value="OON22612.1"/>
    <property type="molecule type" value="Genomic_DNA"/>
</dbReference>
<dbReference type="Proteomes" id="UP000243686">
    <property type="component" value="Unassembled WGS sequence"/>
</dbReference>
<dbReference type="SUPFAM" id="SSF48371">
    <property type="entry name" value="ARM repeat"/>
    <property type="match status" value="1"/>
</dbReference>
<keyword evidence="3" id="KW-1185">Reference proteome</keyword>
<reference evidence="2 3" key="1">
    <citation type="submission" date="2015-03" db="EMBL/GenBank/DDBJ databases">
        <title>Draft genome of the nematode, Opisthorchis viverrini.</title>
        <authorList>
            <person name="Mitreva M."/>
        </authorList>
    </citation>
    <scope>NUCLEOTIDE SEQUENCE [LARGE SCALE GENOMIC DNA]</scope>
    <source>
        <strain evidence="2">Khon Kaen</strain>
    </source>
</reference>
<dbReference type="GO" id="GO:0005737">
    <property type="term" value="C:cytoplasm"/>
    <property type="evidence" value="ECO:0007669"/>
    <property type="project" value="TreeGrafter"/>
</dbReference>
<dbReference type="InterPro" id="IPR013598">
    <property type="entry name" value="Exportin-1/Importin-b-like"/>
</dbReference>
<dbReference type="InterPro" id="IPR011989">
    <property type="entry name" value="ARM-like"/>
</dbReference>
<gene>
    <name evidence="2" type="ORF">X801_01483</name>
</gene>
<dbReference type="Gene3D" id="1.25.10.10">
    <property type="entry name" value="Leucine-rich Repeat Variant"/>
    <property type="match status" value="2"/>
</dbReference>
<evidence type="ECO:0000313" key="2">
    <source>
        <dbReference type="EMBL" id="OON22612.1"/>
    </source>
</evidence>
<dbReference type="InterPro" id="IPR016024">
    <property type="entry name" value="ARM-type_fold"/>
</dbReference>
<dbReference type="InterPro" id="IPR051345">
    <property type="entry name" value="Importin_beta-like_NTR"/>
</dbReference>
<dbReference type="GO" id="GO:0006606">
    <property type="term" value="P:protein import into nucleus"/>
    <property type="evidence" value="ECO:0007669"/>
    <property type="project" value="TreeGrafter"/>
</dbReference>